<evidence type="ECO:0000313" key="3">
    <source>
        <dbReference type="EMBL" id="KAF8487066.1"/>
    </source>
</evidence>
<gene>
    <name evidence="3" type="ORF">DFH94DRAFT_13127</name>
</gene>
<keyword evidence="1" id="KW-0812">Transmembrane</keyword>
<dbReference type="EMBL" id="WHVB01000001">
    <property type="protein sequence ID" value="KAF8487066.1"/>
    <property type="molecule type" value="Genomic_DNA"/>
</dbReference>
<keyword evidence="4" id="KW-1185">Reference proteome</keyword>
<comment type="caution">
    <text evidence="3">The sequence shown here is derived from an EMBL/GenBank/DDBJ whole genome shotgun (WGS) entry which is preliminary data.</text>
</comment>
<dbReference type="InterPro" id="IPR045340">
    <property type="entry name" value="DUF6533"/>
</dbReference>
<organism evidence="3 4">
    <name type="scientific">Russula ochroleuca</name>
    <dbReference type="NCBI Taxonomy" id="152965"/>
    <lineage>
        <taxon>Eukaryota</taxon>
        <taxon>Fungi</taxon>
        <taxon>Dikarya</taxon>
        <taxon>Basidiomycota</taxon>
        <taxon>Agaricomycotina</taxon>
        <taxon>Agaricomycetes</taxon>
        <taxon>Russulales</taxon>
        <taxon>Russulaceae</taxon>
        <taxon>Russula</taxon>
    </lineage>
</organism>
<feature type="transmembrane region" description="Helical" evidence="1">
    <location>
        <begin position="181"/>
        <end position="199"/>
    </location>
</feature>
<name>A0A9P5N662_9AGAM</name>
<evidence type="ECO:0000313" key="4">
    <source>
        <dbReference type="Proteomes" id="UP000759537"/>
    </source>
</evidence>
<feature type="transmembrane region" description="Helical" evidence="1">
    <location>
        <begin position="219"/>
        <end position="237"/>
    </location>
</feature>
<proteinExistence type="predicted"/>
<feature type="domain" description="DUF6533" evidence="2">
    <location>
        <begin position="151"/>
        <end position="195"/>
    </location>
</feature>
<keyword evidence="1" id="KW-1133">Transmembrane helix</keyword>
<reference evidence="3" key="2">
    <citation type="journal article" date="2020" name="Nat. Commun.">
        <title>Large-scale genome sequencing of mycorrhizal fungi provides insights into the early evolution of symbiotic traits.</title>
        <authorList>
            <person name="Miyauchi S."/>
            <person name="Kiss E."/>
            <person name="Kuo A."/>
            <person name="Drula E."/>
            <person name="Kohler A."/>
            <person name="Sanchez-Garcia M."/>
            <person name="Morin E."/>
            <person name="Andreopoulos B."/>
            <person name="Barry K.W."/>
            <person name="Bonito G."/>
            <person name="Buee M."/>
            <person name="Carver A."/>
            <person name="Chen C."/>
            <person name="Cichocki N."/>
            <person name="Clum A."/>
            <person name="Culley D."/>
            <person name="Crous P.W."/>
            <person name="Fauchery L."/>
            <person name="Girlanda M."/>
            <person name="Hayes R.D."/>
            <person name="Keri Z."/>
            <person name="LaButti K."/>
            <person name="Lipzen A."/>
            <person name="Lombard V."/>
            <person name="Magnuson J."/>
            <person name="Maillard F."/>
            <person name="Murat C."/>
            <person name="Nolan M."/>
            <person name="Ohm R.A."/>
            <person name="Pangilinan J."/>
            <person name="Pereira M.F."/>
            <person name="Perotto S."/>
            <person name="Peter M."/>
            <person name="Pfister S."/>
            <person name="Riley R."/>
            <person name="Sitrit Y."/>
            <person name="Stielow J.B."/>
            <person name="Szollosi G."/>
            <person name="Zifcakova L."/>
            <person name="Stursova M."/>
            <person name="Spatafora J.W."/>
            <person name="Tedersoo L."/>
            <person name="Vaario L.M."/>
            <person name="Yamada A."/>
            <person name="Yan M."/>
            <person name="Wang P."/>
            <person name="Xu J."/>
            <person name="Bruns T."/>
            <person name="Baldrian P."/>
            <person name="Vilgalys R."/>
            <person name="Dunand C."/>
            <person name="Henrissat B."/>
            <person name="Grigoriev I.V."/>
            <person name="Hibbett D."/>
            <person name="Nagy L.G."/>
            <person name="Martin F.M."/>
        </authorList>
    </citation>
    <scope>NUCLEOTIDE SEQUENCE</scope>
    <source>
        <strain evidence="3">Prilba</strain>
    </source>
</reference>
<accession>A0A9P5N662</accession>
<keyword evidence="1" id="KW-0472">Membrane</keyword>
<sequence length="489" mass="54814">MTALPYTPSRSRSYLHMTIDVQCCRTKRAFPGERQPSLALVPEFLHGDISLAYPDQIQMSSPMGDPKLWSPPDFPKRLDVFLDPQTGSPETSHDNALHKHRYHRMGDRAFPFPFPHISNTLLIAIGVGVIDVSQATIDPSQGAFAVANNLRIASLSIAAYDYFLTLPSEVRLYKTTSRRSLGFILFVLIRYSSMIVMVTSNTGFFYHHFSPKTCAHYCYVAPVFKVIQLMVSQAILGIRTYNIAQRNIWIGRIIGSAYFIATAFQWFTALYNRQAEMTNVTSDQGNCMTGSARPDQTISAWSFYLAAMLYDFLVLSIATYRLLKLATAMTSTSSKLLKILLYDGLGYFVALTAINLVNIFLYRGVGGAIQSSGASLEYATIWIMSQRILIHLREARAQQSSLVVSQIPKANAIAPHLRNLRPMPYTNRADGNLTVDMGNNYDTALSEFNVEVRIERSIIRDAKPPDEEATEQEFYTPSIVWEKATGSDV</sequence>
<feature type="transmembrane region" description="Helical" evidence="1">
    <location>
        <begin position="301"/>
        <end position="323"/>
    </location>
</feature>
<dbReference type="Proteomes" id="UP000759537">
    <property type="component" value="Unassembled WGS sequence"/>
</dbReference>
<evidence type="ECO:0000259" key="2">
    <source>
        <dbReference type="Pfam" id="PF20151"/>
    </source>
</evidence>
<evidence type="ECO:0000256" key="1">
    <source>
        <dbReference type="SAM" id="Phobius"/>
    </source>
</evidence>
<dbReference type="AlphaFoldDB" id="A0A9P5N662"/>
<dbReference type="OrthoDB" id="3346251at2759"/>
<dbReference type="Pfam" id="PF20151">
    <property type="entry name" value="DUF6533"/>
    <property type="match status" value="1"/>
</dbReference>
<protein>
    <recommendedName>
        <fullName evidence="2">DUF6533 domain-containing protein</fullName>
    </recommendedName>
</protein>
<reference evidence="3" key="1">
    <citation type="submission" date="2019-10" db="EMBL/GenBank/DDBJ databases">
        <authorList>
            <consortium name="DOE Joint Genome Institute"/>
            <person name="Kuo A."/>
            <person name="Miyauchi S."/>
            <person name="Kiss E."/>
            <person name="Drula E."/>
            <person name="Kohler A."/>
            <person name="Sanchez-Garcia M."/>
            <person name="Andreopoulos B."/>
            <person name="Barry K.W."/>
            <person name="Bonito G."/>
            <person name="Buee M."/>
            <person name="Carver A."/>
            <person name="Chen C."/>
            <person name="Cichocki N."/>
            <person name="Clum A."/>
            <person name="Culley D."/>
            <person name="Crous P.W."/>
            <person name="Fauchery L."/>
            <person name="Girlanda M."/>
            <person name="Hayes R."/>
            <person name="Keri Z."/>
            <person name="LaButti K."/>
            <person name="Lipzen A."/>
            <person name="Lombard V."/>
            <person name="Magnuson J."/>
            <person name="Maillard F."/>
            <person name="Morin E."/>
            <person name="Murat C."/>
            <person name="Nolan M."/>
            <person name="Ohm R."/>
            <person name="Pangilinan J."/>
            <person name="Pereira M."/>
            <person name="Perotto S."/>
            <person name="Peter M."/>
            <person name="Riley R."/>
            <person name="Sitrit Y."/>
            <person name="Stielow B."/>
            <person name="Szollosi G."/>
            <person name="Zifcakova L."/>
            <person name="Stursova M."/>
            <person name="Spatafora J.W."/>
            <person name="Tedersoo L."/>
            <person name="Vaario L.-M."/>
            <person name="Yamada A."/>
            <person name="Yan M."/>
            <person name="Wang P."/>
            <person name="Xu J."/>
            <person name="Bruns T."/>
            <person name="Baldrian P."/>
            <person name="Vilgalys R."/>
            <person name="Henrissat B."/>
            <person name="Grigoriev I.V."/>
            <person name="Hibbett D."/>
            <person name="Nagy L.G."/>
            <person name="Martin F.M."/>
        </authorList>
    </citation>
    <scope>NUCLEOTIDE SEQUENCE</scope>
    <source>
        <strain evidence="3">Prilba</strain>
    </source>
</reference>
<feature type="transmembrane region" description="Helical" evidence="1">
    <location>
        <begin position="249"/>
        <end position="267"/>
    </location>
</feature>
<feature type="transmembrane region" description="Helical" evidence="1">
    <location>
        <begin position="344"/>
        <end position="362"/>
    </location>
</feature>